<keyword evidence="3 6" id="KW-0479">Metal-binding</keyword>
<dbReference type="GO" id="GO:0000287">
    <property type="term" value="F:magnesium ion binding"/>
    <property type="evidence" value="ECO:0007669"/>
    <property type="project" value="TreeGrafter"/>
</dbReference>
<evidence type="ECO:0000313" key="9">
    <source>
        <dbReference type="Proteomes" id="UP000315673"/>
    </source>
</evidence>
<organism evidence="8 9">
    <name type="scientific">Sphingomonas panacisoli</name>
    <dbReference type="NCBI Taxonomy" id="1813879"/>
    <lineage>
        <taxon>Bacteria</taxon>
        <taxon>Pseudomonadati</taxon>
        <taxon>Pseudomonadota</taxon>
        <taxon>Alphaproteobacteria</taxon>
        <taxon>Sphingomonadales</taxon>
        <taxon>Sphingomonadaceae</taxon>
        <taxon>Sphingomonas</taxon>
    </lineage>
</organism>
<dbReference type="OrthoDB" id="9800547at2"/>
<evidence type="ECO:0000256" key="1">
    <source>
        <dbReference type="ARBA" id="ARBA00001946"/>
    </source>
</evidence>
<dbReference type="Gene3D" id="3.20.20.60">
    <property type="entry name" value="Phosphoenolpyruvate-binding domains"/>
    <property type="match status" value="1"/>
</dbReference>
<evidence type="ECO:0000313" key="8">
    <source>
        <dbReference type="EMBL" id="QDZ08064.1"/>
    </source>
</evidence>
<dbReference type="InterPro" id="IPR005000">
    <property type="entry name" value="Aldolase/citrate-lyase_domain"/>
</dbReference>
<dbReference type="PIRSF" id="PIRSF015582">
    <property type="entry name" value="Cit_lyase_B"/>
    <property type="match status" value="1"/>
</dbReference>
<proteinExistence type="inferred from homology"/>
<dbReference type="EMBL" id="CP042306">
    <property type="protein sequence ID" value="QDZ08064.1"/>
    <property type="molecule type" value="Genomic_DNA"/>
</dbReference>
<dbReference type="AlphaFoldDB" id="A0A5B8LKG0"/>
<dbReference type="Proteomes" id="UP000315673">
    <property type="component" value="Chromosome"/>
</dbReference>
<dbReference type="GO" id="GO:0006107">
    <property type="term" value="P:oxaloacetate metabolic process"/>
    <property type="evidence" value="ECO:0007669"/>
    <property type="project" value="TreeGrafter"/>
</dbReference>
<dbReference type="InterPro" id="IPR040442">
    <property type="entry name" value="Pyrv_kinase-like_dom_sf"/>
</dbReference>
<name>A0A5B8LKG0_9SPHN</name>
<evidence type="ECO:0000259" key="7">
    <source>
        <dbReference type="Pfam" id="PF03328"/>
    </source>
</evidence>
<accession>A0A5B8LKG0</accession>
<feature type="binding site" evidence="5">
    <location>
        <position position="116"/>
    </location>
    <ligand>
        <name>substrate</name>
    </ligand>
</feature>
<evidence type="ECO:0000256" key="4">
    <source>
        <dbReference type="ARBA" id="ARBA00022842"/>
    </source>
</evidence>
<evidence type="ECO:0000256" key="3">
    <source>
        <dbReference type="ARBA" id="ARBA00022723"/>
    </source>
</evidence>
<dbReference type="InterPro" id="IPR011206">
    <property type="entry name" value="Citrate_lyase_beta/mcl1/mcl2"/>
</dbReference>
<gene>
    <name evidence="8" type="ORF">FPZ24_11710</name>
</gene>
<dbReference type="GO" id="GO:0016829">
    <property type="term" value="F:lyase activity"/>
    <property type="evidence" value="ECO:0007669"/>
    <property type="project" value="UniProtKB-KW"/>
</dbReference>
<feature type="domain" description="HpcH/HpaI aldolase/citrate lyase" evidence="7">
    <location>
        <begin position="8"/>
        <end position="209"/>
    </location>
</feature>
<sequence length="267" mass="28055">MSDFRPRRSVLFLPASNARAMEKARGLAADVVILDLEDAVAPDAKAAARDAAVAAAREGFGARECVIRINADDGDDVAAVASSEADAVLVPKVRSASDVARYRAALGDKPLWLMIETCEALGRLQDIADTGAHGFVLGVNDLALELGARPGAERAWLAPVQAMVLAAARSRGMIALDGVCNDFNDDDRLRAECDAAAAMGYDGKSLIHPRQIDICNAAFSPGADEIAWAAKVRDAFASGDGGVTQVEGKMVEALHLTQAERILGMAR</sequence>
<evidence type="ECO:0000256" key="5">
    <source>
        <dbReference type="PIRSR" id="PIRSR015582-1"/>
    </source>
</evidence>
<comment type="similarity">
    <text evidence="2">Belongs to the HpcH/HpaI aldolase family.</text>
</comment>
<feature type="binding site" evidence="6">
    <location>
        <position position="116"/>
    </location>
    <ligand>
        <name>Mg(2+)</name>
        <dbReference type="ChEBI" id="CHEBI:18420"/>
    </ligand>
</feature>
<reference evidence="8 9" key="1">
    <citation type="submission" date="2019-07" db="EMBL/GenBank/DDBJ databases">
        <title>Full genome sequence of Sphingomonas sp. 4R-6-7(HKS19).</title>
        <authorList>
            <person name="Im W.-T."/>
        </authorList>
    </citation>
    <scope>NUCLEOTIDE SEQUENCE [LARGE SCALE GENOMIC DNA]</scope>
    <source>
        <strain evidence="8 9">HKS19</strain>
    </source>
</reference>
<comment type="cofactor">
    <cofactor evidence="1">
        <name>Mg(2+)</name>
        <dbReference type="ChEBI" id="CHEBI:18420"/>
    </cofactor>
</comment>
<dbReference type="RefSeq" id="WP_146572185.1">
    <property type="nucleotide sequence ID" value="NZ_CP042306.1"/>
</dbReference>
<keyword evidence="4 6" id="KW-0460">Magnesium</keyword>
<dbReference type="SUPFAM" id="SSF51621">
    <property type="entry name" value="Phosphoenolpyruvate/pyruvate domain"/>
    <property type="match status" value="1"/>
</dbReference>
<feature type="binding site" evidence="5">
    <location>
        <position position="68"/>
    </location>
    <ligand>
        <name>substrate</name>
    </ligand>
</feature>
<keyword evidence="9" id="KW-1185">Reference proteome</keyword>
<dbReference type="KEGG" id="spai:FPZ24_11710"/>
<evidence type="ECO:0000256" key="2">
    <source>
        <dbReference type="ARBA" id="ARBA00005568"/>
    </source>
</evidence>
<dbReference type="PANTHER" id="PTHR32308:SF10">
    <property type="entry name" value="CITRATE LYASE SUBUNIT BETA"/>
    <property type="match status" value="1"/>
</dbReference>
<keyword evidence="8" id="KW-0456">Lyase</keyword>
<dbReference type="InterPro" id="IPR015813">
    <property type="entry name" value="Pyrv/PenolPyrv_kinase-like_dom"/>
</dbReference>
<protein>
    <submittedName>
        <fullName evidence="8">CoA ester lyase</fullName>
    </submittedName>
</protein>
<evidence type="ECO:0000256" key="6">
    <source>
        <dbReference type="PIRSR" id="PIRSR015582-2"/>
    </source>
</evidence>
<feature type="binding site" evidence="6">
    <location>
        <position position="141"/>
    </location>
    <ligand>
        <name>Mg(2+)</name>
        <dbReference type="ChEBI" id="CHEBI:18420"/>
    </ligand>
</feature>
<dbReference type="PANTHER" id="PTHR32308">
    <property type="entry name" value="LYASE BETA SUBUNIT, PUTATIVE (AFU_ORTHOLOGUE AFUA_4G13030)-RELATED"/>
    <property type="match status" value="1"/>
</dbReference>
<dbReference type="Pfam" id="PF03328">
    <property type="entry name" value="HpcH_HpaI"/>
    <property type="match status" value="1"/>
</dbReference>